<organism evidence="1 2">
    <name type="scientific">Billgrantia tianxiuensis</name>
    <dbReference type="NCBI Taxonomy" id="2497861"/>
    <lineage>
        <taxon>Bacteria</taxon>
        <taxon>Pseudomonadati</taxon>
        <taxon>Pseudomonadota</taxon>
        <taxon>Gammaproteobacteria</taxon>
        <taxon>Oceanospirillales</taxon>
        <taxon>Halomonadaceae</taxon>
        <taxon>Billgrantia</taxon>
    </lineage>
</organism>
<dbReference type="GO" id="GO:0003677">
    <property type="term" value="F:DNA binding"/>
    <property type="evidence" value="ECO:0007669"/>
    <property type="project" value="UniProtKB-KW"/>
</dbReference>
<dbReference type="RefSeq" id="WP_159549235.1">
    <property type="nucleotide sequence ID" value="NZ_CP035042.1"/>
</dbReference>
<evidence type="ECO:0000313" key="2">
    <source>
        <dbReference type="Proteomes" id="UP000464013"/>
    </source>
</evidence>
<keyword evidence="2" id="KW-1185">Reference proteome</keyword>
<dbReference type="Proteomes" id="UP000464013">
    <property type="component" value="Chromosome"/>
</dbReference>
<accession>A0A6I6SE57</accession>
<dbReference type="OrthoDB" id="7860618at2"/>
<dbReference type="AlphaFoldDB" id="A0A6I6SE57"/>
<dbReference type="KEGG" id="htx:EKK97_03750"/>
<dbReference type="EMBL" id="CP035042">
    <property type="protein sequence ID" value="QHC48898.1"/>
    <property type="molecule type" value="Genomic_DNA"/>
</dbReference>
<proteinExistence type="predicted"/>
<gene>
    <name evidence="1" type="ORF">EKK97_03750</name>
</gene>
<reference evidence="1 2" key="1">
    <citation type="submission" date="2019-01" db="EMBL/GenBank/DDBJ databases">
        <title>Complete genome of a denitifying bacterium Halomons sp. BC-M4-5.</title>
        <authorList>
            <person name="Wang L."/>
            <person name="Shao Z."/>
        </authorList>
    </citation>
    <scope>NUCLEOTIDE SEQUENCE [LARGE SCALE GENOMIC DNA]</scope>
    <source>
        <strain evidence="1 2">BC-M4-5</strain>
    </source>
</reference>
<sequence>MTHYDFTLKFAIPDVLDMEALETRLFEAGCDDALVGLGQKGRLALEFSREAATAHEAITSAMADVKRAIPEARLIEAGPDLVGVTDIAELFAFSRQNMRKLLQSHLATFPLPLHEGRAALWHLAEVLEWFHIHQHKTVDETLREVARVSMQANVACETRRLPAEEIQRFEALAS</sequence>
<protein>
    <submittedName>
        <fullName evidence="1">DNA-binding protein</fullName>
    </submittedName>
</protein>
<evidence type="ECO:0000313" key="1">
    <source>
        <dbReference type="EMBL" id="QHC48898.1"/>
    </source>
</evidence>
<keyword evidence="1" id="KW-0238">DNA-binding</keyword>
<name>A0A6I6SE57_9GAMM</name>